<dbReference type="RefSeq" id="WP_014960249.1">
    <property type="nucleotide sequence ID" value="NZ_CP007243.1"/>
</dbReference>
<keyword evidence="2 8" id="KW-0808">Transferase</keyword>
<reference evidence="11 12" key="2">
    <citation type="journal article" date="2015" name="Biomed. Res. Int.">
        <title>Effects of Arsenite Resistance on the Growth and Functional Gene Expression of Leptospirillum ferriphilum and Acidithiobacillus thiooxidans in Pure Culture and Coculture.</title>
        <authorList>
            <person name="Jiang H."/>
            <person name="Liang Y."/>
            <person name="Yin H."/>
            <person name="Xiao Y."/>
            <person name="Guo X."/>
            <person name="Xu Y."/>
            <person name="Hu Q."/>
            <person name="Liu H."/>
            <person name="Liu X."/>
        </authorList>
    </citation>
    <scope>NUCLEOTIDE SEQUENCE [LARGE SCALE GENOMIC DNA]</scope>
    <source>
        <strain evidence="11 12">YSK</strain>
    </source>
</reference>
<dbReference type="GO" id="GO:0070814">
    <property type="term" value="P:hydrogen sulfide biosynthetic process"/>
    <property type="evidence" value="ECO:0007669"/>
    <property type="project" value="UniProtKB-UniRule"/>
</dbReference>
<dbReference type="InterPro" id="IPR014729">
    <property type="entry name" value="Rossmann-like_a/b/a_fold"/>
</dbReference>
<dbReference type="KEGG" id="lfp:Y981_02520"/>
<dbReference type="Gene3D" id="3.40.50.620">
    <property type="entry name" value="HUPs"/>
    <property type="match status" value="1"/>
</dbReference>
<dbReference type="AlphaFoldDB" id="A0A059XNH5"/>
<evidence type="ECO:0000256" key="5">
    <source>
        <dbReference type="ARBA" id="ARBA00022840"/>
    </source>
</evidence>
<dbReference type="GO" id="GO:0004781">
    <property type="term" value="F:sulfate adenylyltransferase (ATP) activity"/>
    <property type="evidence" value="ECO:0007669"/>
    <property type="project" value="UniProtKB-UniRule"/>
</dbReference>
<evidence type="ECO:0000256" key="3">
    <source>
        <dbReference type="ARBA" id="ARBA00022695"/>
    </source>
</evidence>
<evidence type="ECO:0000256" key="1">
    <source>
        <dbReference type="ARBA" id="ARBA00005048"/>
    </source>
</evidence>
<dbReference type="Pfam" id="PF01747">
    <property type="entry name" value="ATP-sulfurylase"/>
    <property type="match status" value="1"/>
</dbReference>
<dbReference type="Gene3D" id="3.10.400.10">
    <property type="entry name" value="Sulfate adenylyltransferase"/>
    <property type="match status" value="1"/>
</dbReference>
<dbReference type="HAMAP" id="MF_00066">
    <property type="entry name" value="Sulf_adenylyltr"/>
    <property type="match status" value="1"/>
</dbReference>
<dbReference type="GO" id="GO:0005524">
    <property type="term" value="F:ATP binding"/>
    <property type="evidence" value="ECO:0007669"/>
    <property type="project" value="UniProtKB-KW"/>
</dbReference>
<dbReference type="InterPro" id="IPR002650">
    <property type="entry name" value="Sulphate_adenylyltransferase"/>
</dbReference>
<evidence type="ECO:0000256" key="7">
    <source>
        <dbReference type="ARBA" id="ARBA00049370"/>
    </source>
</evidence>
<organism evidence="11 12">
    <name type="scientific">Leptospirillum ferriphilum YSK</name>
    <dbReference type="NCBI Taxonomy" id="1441628"/>
    <lineage>
        <taxon>Bacteria</taxon>
        <taxon>Pseudomonadati</taxon>
        <taxon>Nitrospirota</taxon>
        <taxon>Nitrospiria</taxon>
        <taxon>Nitrospirales</taxon>
        <taxon>Nitrospiraceae</taxon>
        <taxon>Leptospirillum</taxon>
    </lineage>
</organism>
<protein>
    <recommendedName>
        <fullName evidence="8">Sulfate adenylyltransferase</fullName>
        <ecNumber evidence="8">2.7.7.4</ecNumber>
    </recommendedName>
    <alternativeName>
        <fullName evidence="8">ATP-sulfurylase</fullName>
    </alternativeName>
    <alternativeName>
        <fullName evidence="8">Sulfate adenylate transferase</fullName>
        <shortName evidence="8">SAT</shortName>
    </alternativeName>
</protein>
<dbReference type="HOGENOM" id="CLU_022950_1_1_0"/>
<evidence type="ECO:0000256" key="6">
    <source>
        <dbReference type="ARBA" id="ARBA00037980"/>
    </source>
</evidence>
<dbReference type="EMBL" id="CP007243">
    <property type="protein sequence ID" value="AIA30089.1"/>
    <property type="molecule type" value="Genomic_DNA"/>
</dbReference>
<keyword evidence="12" id="KW-1185">Reference proteome</keyword>
<evidence type="ECO:0000259" key="10">
    <source>
        <dbReference type="Pfam" id="PF14306"/>
    </source>
</evidence>
<dbReference type="UniPathway" id="UPA00140">
    <property type="reaction ID" value="UER00204"/>
</dbReference>
<dbReference type="InterPro" id="IPR024951">
    <property type="entry name" value="Sulfurylase_cat_dom"/>
</dbReference>
<accession>A0A059XNH5</accession>
<sequence length="393" mass="44040">MTLAEPHGGKLVSNVIVESERNAFLRELSRAPVLTLDSRELSDLVLLSQGALSPLTGFMDGETYHSVIDRMRLPGGLLFPLPVVLSLPEDLYRKIAKGDLLALATPSGQTVGGLWVTDLFERSVERESREVYKTREPAHPGVHYLHQISPFSVGGTVRALEVFETDPFRPQQLTPLESRRLFTQKGWNTVVGFQTRNPIHRAHEYIQKCALELVDGLFIHPLVGETKEDDVPASVRMDCYKALLSRYYPKERVVLGVFPGSMRYAGPREALFHALIRKNYGCTHFIVGRDHAGVGSYYGPFEAHDLLKKFDFEDLGIVPIFFDTAYYCRLCGSMASHKTCGHPEDSRILLSGTKVRALLREGVAPPPEMTRPEVAEILIKHYARRAEEGEQVA</sequence>
<comment type="similarity">
    <text evidence="6 8">Belongs to the sulfate adenylyltransferase family.</text>
</comment>
<evidence type="ECO:0000256" key="4">
    <source>
        <dbReference type="ARBA" id="ARBA00022741"/>
    </source>
</evidence>
<dbReference type="NCBIfam" id="TIGR00339">
    <property type="entry name" value="sopT"/>
    <property type="match status" value="1"/>
</dbReference>
<dbReference type="SUPFAM" id="SSF88697">
    <property type="entry name" value="PUA domain-like"/>
    <property type="match status" value="1"/>
</dbReference>
<dbReference type="InterPro" id="IPR015947">
    <property type="entry name" value="PUA-like_sf"/>
</dbReference>
<feature type="domain" description="Sulphate adenylyltransferase catalytic" evidence="9">
    <location>
        <begin position="172"/>
        <end position="380"/>
    </location>
</feature>
<dbReference type="SUPFAM" id="SSF52374">
    <property type="entry name" value="Nucleotidylyl transferase"/>
    <property type="match status" value="1"/>
</dbReference>
<dbReference type="Pfam" id="PF14306">
    <property type="entry name" value="PUA_2"/>
    <property type="match status" value="1"/>
</dbReference>
<dbReference type="NCBIfam" id="NF003166">
    <property type="entry name" value="PRK04149.1"/>
    <property type="match status" value="1"/>
</dbReference>
<evidence type="ECO:0000256" key="2">
    <source>
        <dbReference type="ARBA" id="ARBA00022679"/>
    </source>
</evidence>
<evidence type="ECO:0000259" key="9">
    <source>
        <dbReference type="Pfam" id="PF01747"/>
    </source>
</evidence>
<reference evidence="12" key="1">
    <citation type="submission" date="2014-02" db="EMBL/GenBank/DDBJ databases">
        <title>Complete genome sequence and comparative genomic analysis of the nitrogen-fixing bacterium Leptospirillum ferriphilum YSK.</title>
        <authorList>
            <person name="Guo X."/>
            <person name="Yin H."/>
            <person name="Liang Y."/>
            <person name="Hu Q."/>
            <person name="Ma L."/>
            <person name="Xiao Y."/>
            <person name="Zhang X."/>
            <person name="Qiu G."/>
            <person name="Liu X."/>
        </authorList>
    </citation>
    <scope>NUCLEOTIDE SEQUENCE [LARGE SCALE GENOMIC DNA]</scope>
    <source>
        <strain evidence="12">YSK</strain>
    </source>
</reference>
<dbReference type="PANTHER" id="PTHR43509">
    <property type="match status" value="1"/>
</dbReference>
<feature type="domain" description="ATP-sulfurylase PUA-like" evidence="10">
    <location>
        <begin position="5"/>
        <end position="161"/>
    </location>
</feature>
<evidence type="ECO:0000313" key="12">
    <source>
        <dbReference type="Proteomes" id="UP000027059"/>
    </source>
</evidence>
<evidence type="ECO:0000313" key="11">
    <source>
        <dbReference type="EMBL" id="AIA30089.1"/>
    </source>
</evidence>
<dbReference type="Proteomes" id="UP000027059">
    <property type="component" value="Chromosome"/>
</dbReference>
<dbReference type="PANTHER" id="PTHR43509:SF1">
    <property type="entry name" value="SULFATE ADENYLYLTRANSFERASE"/>
    <property type="match status" value="1"/>
</dbReference>
<dbReference type="GO" id="GO:0000103">
    <property type="term" value="P:sulfate assimilation"/>
    <property type="evidence" value="ECO:0007669"/>
    <property type="project" value="UniProtKB-UniRule"/>
</dbReference>
<keyword evidence="4 8" id="KW-0547">Nucleotide-binding</keyword>
<comment type="pathway">
    <text evidence="1 8">Sulfur metabolism; hydrogen sulfide biosynthesis; sulfite from sulfate: step 1/3.</text>
</comment>
<comment type="catalytic activity">
    <reaction evidence="7 8">
        <text>sulfate + ATP + H(+) = adenosine 5'-phosphosulfate + diphosphate</text>
        <dbReference type="Rhea" id="RHEA:18133"/>
        <dbReference type="ChEBI" id="CHEBI:15378"/>
        <dbReference type="ChEBI" id="CHEBI:16189"/>
        <dbReference type="ChEBI" id="CHEBI:30616"/>
        <dbReference type="ChEBI" id="CHEBI:33019"/>
        <dbReference type="ChEBI" id="CHEBI:58243"/>
        <dbReference type="EC" id="2.7.7.4"/>
    </reaction>
</comment>
<name>A0A059XNH5_9BACT</name>
<dbReference type="OrthoDB" id="9804504at2"/>
<gene>
    <name evidence="8 11" type="primary">sat</name>
    <name evidence="11" type="ORF">Y981_02520</name>
</gene>
<dbReference type="CDD" id="cd00517">
    <property type="entry name" value="ATPS"/>
    <property type="match status" value="1"/>
</dbReference>
<keyword evidence="5 8" id="KW-0067">ATP-binding</keyword>
<proteinExistence type="inferred from homology"/>
<dbReference type="InterPro" id="IPR020792">
    <property type="entry name" value="SO4_adenylyltransferase_pro"/>
</dbReference>
<evidence type="ECO:0000256" key="8">
    <source>
        <dbReference type="HAMAP-Rule" id="MF_00066"/>
    </source>
</evidence>
<keyword evidence="3 8" id="KW-0548">Nucleotidyltransferase</keyword>
<dbReference type="EC" id="2.7.7.4" evidence="8"/>
<dbReference type="InterPro" id="IPR025980">
    <property type="entry name" value="ATP-Sase_PUA-like_dom"/>
</dbReference>